<accession>A0A1C3XSC3</accession>
<proteinExistence type="predicted"/>
<keyword evidence="2" id="KW-1185">Reference proteome</keyword>
<dbReference type="RefSeq" id="WP_256379454.1">
    <property type="nucleotide sequence ID" value="NZ_FMAI01000035.1"/>
</dbReference>
<protein>
    <submittedName>
        <fullName evidence="1">Uncharacterized protein</fullName>
    </submittedName>
</protein>
<reference evidence="2" key="1">
    <citation type="submission" date="2016-08" db="EMBL/GenBank/DDBJ databases">
        <authorList>
            <person name="Varghese N."/>
            <person name="Submissions Spin"/>
        </authorList>
    </citation>
    <scope>NUCLEOTIDE SEQUENCE [LARGE SCALE GENOMIC DNA]</scope>
    <source>
        <strain evidence="2">ERR11</strain>
    </source>
</reference>
<sequence length="43" mass="4662">MRKRLIAWTILTSALVAVAVWTVLGPPAHPSSPHLPSRTAAMR</sequence>
<dbReference type="Proteomes" id="UP000199184">
    <property type="component" value="Unassembled WGS sequence"/>
</dbReference>
<name>A0A1C3XSC3_9BRAD</name>
<dbReference type="EMBL" id="FMAI01000035">
    <property type="protein sequence ID" value="SCB55150.1"/>
    <property type="molecule type" value="Genomic_DNA"/>
</dbReference>
<evidence type="ECO:0000313" key="2">
    <source>
        <dbReference type="Proteomes" id="UP000199184"/>
    </source>
</evidence>
<evidence type="ECO:0000313" key="1">
    <source>
        <dbReference type="EMBL" id="SCB55150.1"/>
    </source>
</evidence>
<organism evidence="1 2">
    <name type="scientific">Bradyrhizobium shewense</name>
    <dbReference type="NCBI Taxonomy" id="1761772"/>
    <lineage>
        <taxon>Bacteria</taxon>
        <taxon>Pseudomonadati</taxon>
        <taxon>Pseudomonadota</taxon>
        <taxon>Alphaproteobacteria</taxon>
        <taxon>Hyphomicrobiales</taxon>
        <taxon>Nitrobacteraceae</taxon>
        <taxon>Bradyrhizobium</taxon>
    </lineage>
</organism>
<gene>
    <name evidence="1" type="ORF">GA0061098_103548</name>
</gene>
<dbReference type="AlphaFoldDB" id="A0A1C3XSC3"/>